<feature type="binding site" evidence="2">
    <location>
        <position position="147"/>
    </location>
    <ligand>
        <name>Fe cation</name>
        <dbReference type="ChEBI" id="CHEBI:24875"/>
    </ligand>
</feature>
<reference evidence="3 4" key="1">
    <citation type="journal article" date="2015" name="Nature">
        <title>rRNA introns, odd ribosomes, and small enigmatic genomes across a large radiation of phyla.</title>
        <authorList>
            <person name="Brown C.T."/>
            <person name="Hug L.A."/>
            <person name="Thomas B.C."/>
            <person name="Sharon I."/>
            <person name="Castelle C.J."/>
            <person name="Singh A."/>
            <person name="Wilkins M.J."/>
            <person name="Williams K.H."/>
            <person name="Banfield J.F."/>
        </authorList>
    </citation>
    <scope>NUCLEOTIDE SEQUENCE [LARGE SCALE GENOMIC DNA]</scope>
</reference>
<dbReference type="PANTHER" id="PTHR10458">
    <property type="entry name" value="PEPTIDE DEFORMYLASE"/>
    <property type="match status" value="1"/>
</dbReference>
<evidence type="ECO:0000313" key="4">
    <source>
        <dbReference type="Proteomes" id="UP000033945"/>
    </source>
</evidence>
<dbReference type="EC" id="3.5.1.88" evidence="2"/>
<accession>A0A0G1IRY3</accession>
<dbReference type="PIRSF" id="PIRSF004749">
    <property type="entry name" value="Pep_def"/>
    <property type="match status" value="1"/>
</dbReference>
<feature type="binding site" evidence="2">
    <location>
        <position position="101"/>
    </location>
    <ligand>
        <name>Fe cation</name>
        <dbReference type="ChEBI" id="CHEBI:24875"/>
    </ligand>
</feature>
<comment type="similarity">
    <text evidence="1 2">Belongs to the polypeptide deformylase family.</text>
</comment>
<evidence type="ECO:0000313" key="3">
    <source>
        <dbReference type="EMBL" id="KKT61683.1"/>
    </source>
</evidence>
<gene>
    <name evidence="2" type="primary">def</name>
    <name evidence="3" type="ORF">UW55_C0027G0006</name>
</gene>
<dbReference type="Pfam" id="PF01327">
    <property type="entry name" value="Pep_deformylase"/>
    <property type="match status" value="1"/>
</dbReference>
<evidence type="ECO:0000256" key="1">
    <source>
        <dbReference type="ARBA" id="ARBA00010759"/>
    </source>
</evidence>
<dbReference type="PRINTS" id="PR01576">
    <property type="entry name" value="PDEFORMYLASE"/>
</dbReference>
<name>A0A0G1IRY3_9BACT</name>
<proteinExistence type="inferred from homology"/>
<dbReference type="Gene3D" id="3.90.45.10">
    <property type="entry name" value="Peptide deformylase"/>
    <property type="match status" value="1"/>
</dbReference>
<dbReference type="NCBIfam" id="TIGR00079">
    <property type="entry name" value="pept_deformyl"/>
    <property type="match status" value="1"/>
</dbReference>
<dbReference type="GO" id="GO:0042586">
    <property type="term" value="F:peptide deformylase activity"/>
    <property type="evidence" value="ECO:0007669"/>
    <property type="project" value="UniProtKB-UniRule"/>
</dbReference>
<comment type="catalytic activity">
    <reaction evidence="2">
        <text>N-terminal N-formyl-L-methionyl-[peptide] + H2O = N-terminal L-methionyl-[peptide] + formate</text>
        <dbReference type="Rhea" id="RHEA:24420"/>
        <dbReference type="Rhea" id="RHEA-COMP:10639"/>
        <dbReference type="Rhea" id="RHEA-COMP:10640"/>
        <dbReference type="ChEBI" id="CHEBI:15377"/>
        <dbReference type="ChEBI" id="CHEBI:15740"/>
        <dbReference type="ChEBI" id="CHEBI:49298"/>
        <dbReference type="ChEBI" id="CHEBI:64731"/>
        <dbReference type="EC" id="3.5.1.88"/>
    </reaction>
</comment>
<dbReference type="Proteomes" id="UP000033945">
    <property type="component" value="Unassembled WGS sequence"/>
</dbReference>
<organism evidence="3 4">
    <name type="scientific">Candidatus Giovannonibacteria bacterium GW2011_GWA2_44_26</name>
    <dbReference type="NCBI Taxonomy" id="1618648"/>
    <lineage>
        <taxon>Bacteria</taxon>
        <taxon>Candidatus Giovannoniibacteriota</taxon>
    </lineage>
</organism>
<comment type="caution">
    <text evidence="3">The sequence shown here is derived from an EMBL/GenBank/DDBJ whole genome shotgun (WGS) entry which is preliminary data.</text>
</comment>
<dbReference type="PATRIC" id="fig|1618648.3.peg.946"/>
<dbReference type="InterPro" id="IPR023635">
    <property type="entry name" value="Peptide_deformylase"/>
</dbReference>
<keyword evidence="2" id="KW-0648">Protein biosynthesis</keyword>
<evidence type="ECO:0000256" key="2">
    <source>
        <dbReference type="HAMAP-Rule" id="MF_00163"/>
    </source>
</evidence>
<sequence length="169" mass="18935">MILQRENKILREKAKRIGDLKSPEIKALIKKMAEAMFAEPDGIGIAAPQVGAGIRIFLVAKDILRGLPRQVKASQTAGFFVFINPVIKNTSSKKDKDTEGCLSVRGYYGEVARPEKITVEYFDEFGKKHTRGASGLFARVIQHELDHLEGILFTDKAKKLERMPLIHET</sequence>
<dbReference type="EMBL" id="LCIT01000027">
    <property type="protein sequence ID" value="KKT61683.1"/>
    <property type="molecule type" value="Genomic_DNA"/>
</dbReference>
<feature type="active site" evidence="2">
    <location>
        <position position="144"/>
    </location>
</feature>
<dbReference type="GO" id="GO:0046872">
    <property type="term" value="F:metal ion binding"/>
    <property type="evidence" value="ECO:0007669"/>
    <property type="project" value="UniProtKB-KW"/>
</dbReference>
<keyword evidence="2" id="KW-0479">Metal-binding</keyword>
<dbReference type="AlphaFoldDB" id="A0A0G1IRY3"/>
<dbReference type="HAMAP" id="MF_00163">
    <property type="entry name" value="Pep_deformylase"/>
    <property type="match status" value="1"/>
</dbReference>
<dbReference type="GO" id="GO:0006412">
    <property type="term" value="P:translation"/>
    <property type="evidence" value="ECO:0007669"/>
    <property type="project" value="UniProtKB-UniRule"/>
</dbReference>
<dbReference type="InterPro" id="IPR036821">
    <property type="entry name" value="Peptide_deformylase_sf"/>
</dbReference>
<dbReference type="PANTHER" id="PTHR10458:SF22">
    <property type="entry name" value="PEPTIDE DEFORMYLASE"/>
    <property type="match status" value="1"/>
</dbReference>
<keyword evidence="2" id="KW-0378">Hydrolase</keyword>
<dbReference type="NCBIfam" id="NF001159">
    <property type="entry name" value="PRK00150.1-3"/>
    <property type="match status" value="1"/>
</dbReference>
<keyword evidence="2" id="KW-0408">Iron</keyword>
<feature type="binding site" evidence="2">
    <location>
        <position position="143"/>
    </location>
    <ligand>
        <name>Fe cation</name>
        <dbReference type="ChEBI" id="CHEBI:24875"/>
    </ligand>
</feature>
<comment type="cofactor">
    <cofactor evidence="2">
        <name>Fe(2+)</name>
        <dbReference type="ChEBI" id="CHEBI:29033"/>
    </cofactor>
    <text evidence="2">Binds 1 Fe(2+) ion.</text>
</comment>
<dbReference type="SUPFAM" id="SSF56420">
    <property type="entry name" value="Peptide deformylase"/>
    <property type="match status" value="1"/>
</dbReference>
<protein>
    <recommendedName>
        <fullName evidence="2">Peptide deformylase</fullName>
        <shortName evidence="2">PDF</shortName>
        <ecNumber evidence="2">3.5.1.88</ecNumber>
    </recommendedName>
    <alternativeName>
        <fullName evidence="2">Polypeptide deformylase</fullName>
    </alternativeName>
</protein>
<comment type="function">
    <text evidence="2">Removes the formyl group from the N-terminal Met of newly synthesized proteins. Requires at least a dipeptide for an efficient rate of reaction. N-terminal L-methionine is a prerequisite for activity but the enzyme has broad specificity at other positions.</text>
</comment>
<dbReference type="CDD" id="cd00487">
    <property type="entry name" value="Pep_deformylase"/>
    <property type="match status" value="1"/>
</dbReference>